<dbReference type="InterPro" id="IPR036420">
    <property type="entry name" value="BRCT_dom_sf"/>
</dbReference>
<dbReference type="PROSITE" id="PS50172">
    <property type="entry name" value="BRCT"/>
    <property type="match status" value="1"/>
</dbReference>
<dbReference type="SUPFAM" id="SSF142921">
    <property type="entry name" value="WGR domain-like"/>
    <property type="match status" value="1"/>
</dbReference>
<evidence type="ECO:0000256" key="22">
    <source>
        <dbReference type="ARBA" id="ARBA00023242"/>
    </source>
</evidence>
<keyword evidence="40" id="KW-1185">Reference proteome</keyword>
<evidence type="ECO:0000256" key="31">
    <source>
        <dbReference type="RuleBase" id="RU362114"/>
    </source>
</evidence>
<dbReference type="InterPro" id="IPR050800">
    <property type="entry name" value="ARTD/PARP"/>
</dbReference>
<keyword evidence="12 30" id="KW-0479">Metal-binding</keyword>
<keyword evidence="8" id="KW-0399">Innate immunity</keyword>
<evidence type="ECO:0000259" key="33">
    <source>
        <dbReference type="PROSITE" id="PS50064"/>
    </source>
</evidence>
<dbReference type="Pfam" id="PF00533">
    <property type="entry name" value="BRCT"/>
    <property type="match status" value="1"/>
</dbReference>
<dbReference type="SMART" id="SM01335">
    <property type="entry name" value="PADR1"/>
    <property type="match status" value="1"/>
</dbReference>
<evidence type="ECO:0000256" key="32">
    <source>
        <dbReference type="SAM" id="MobiDB-lite"/>
    </source>
</evidence>
<dbReference type="InterPro" id="IPR008893">
    <property type="entry name" value="WGR_domain"/>
</dbReference>
<dbReference type="InterPro" id="IPR036616">
    <property type="entry name" value="Poly(ADP-ribose)pol_reg_dom_sf"/>
</dbReference>
<dbReference type="SUPFAM" id="SSF56399">
    <property type="entry name" value="ADP-ribosylation"/>
    <property type="match status" value="1"/>
</dbReference>
<keyword evidence="13" id="KW-0677">Repeat</keyword>
<dbReference type="SUPFAM" id="SSF52113">
    <property type="entry name" value="BRCT domain"/>
    <property type="match status" value="1"/>
</dbReference>
<dbReference type="Gene3D" id="3.30.1740.10">
    <property type="entry name" value="Zinc finger, PARP-type"/>
    <property type="match status" value="2"/>
</dbReference>
<dbReference type="Pfam" id="PF02877">
    <property type="entry name" value="PARP_reg"/>
    <property type="match status" value="1"/>
</dbReference>
<keyword evidence="10 30" id="KW-0808">Transferase</keyword>
<dbReference type="OrthoDB" id="429950at2759"/>
<keyword evidence="11" id="KW-0548">Nucleotidyltransferase</keyword>
<dbReference type="InterPro" id="IPR004102">
    <property type="entry name" value="Poly(ADP-ribose)pol_reg_dom"/>
</dbReference>
<keyword evidence="5" id="KW-0963">Cytoplasm</keyword>
<evidence type="ECO:0000256" key="24">
    <source>
        <dbReference type="ARBA" id="ARBA00024164"/>
    </source>
</evidence>
<dbReference type="AlphaFoldDB" id="A0A7M5UFG5"/>
<reference evidence="39" key="1">
    <citation type="submission" date="2021-01" db="UniProtKB">
        <authorList>
            <consortium name="EnsemblMetazoa"/>
        </authorList>
    </citation>
    <scope>IDENTIFICATION</scope>
</reference>
<comment type="similarity">
    <text evidence="25">Belongs to the ARTD/PARP family.</text>
</comment>
<evidence type="ECO:0000256" key="20">
    <source>
        <dbReference type="ARBA" id="ARBA00023125"/>
    </source>
</evidence>
<evidence type="ECO:0000259" key="36">
    <source>
        <dbReference type="PROSITE" id="PS51059"/>
    </source>
</evidence>
<evidence type="ECO:0000259" key="38">
    <source>
        <dbReference type="PROSITE" id="PS51977"/>
    </source>
</evidence>
<evidence type="ECO:0000256" key="10">
    <source>
        <dbReference type="ARBA" id="ARBA00022679"/>
    </source>
</evidence>
<keyword evidence="9 30" id="KW-0328">Glycosyltransferase</keyword>
<dbReference type="PANTHER" id="PTHR10459:SF112">
    <property type="entry name" value="POLY [ADP-RIBOSE] POLYMERASE 1"/>
    <property type="match status" value="1"/>
</dbReference>
<dbReference type="PIRSF" id="PIRSF000489">
    <property type="entry name" value="NAD_ADPRT"/>
    <property type="match status" value="1"/>
</dbReference>
<dbReference type="Gene3D" id="1.20.142.10">
    <property type="entry name" value="Poly(ADP-ribose) polymerase, regulatory domain"/>
    <property type="match status" value="1"/>
</dbReference>
<dbReference type="GO" id="GO:0005829">
    <property type="term" value="C:cytosol"/>
    <property type="evidence" value="ECO:0007669"/>
    <property type="project" value="UniProtKB-SubCell"/>
</dbReference>
<comment type="subcellular location">
    <subcellularLocation>
        <location evidence="1">Chromosome</location>
    </subcellularLocation>
    <subcellularLocation>
        <location evidence="2">Cytoplasm</location>
        <location evidence="2">Cytosol</location>
    </subcellularLocation>
    <subcellularLocation>
        <location evidence="3">Nucleus</location>
        <location evidence="3">Nucleolus</location>
    </subcellularLocation>
</comment>
<feature type="compositionally biased region" description="Basic and acidic residues" evidence="32">
    <location>
        <begin position="219"/>
        <end position="244"/>
    </location>
</feature>
<keyword evidence="4" id="KW-0158">Chromosome</keyword>
<evidence type="ECO:0000256" key="14">
    <source>
        <dbReference type="ARBA" id="ARBA00022765"/>
    </source>
</evidence>
<feature type="region of interest" description="Disordered" evidence="32">
    <location>
        <begin position="85"/>
        <end position="116"/>
    </location>
</feature>
<dbReference type="PROSITE" id="PS51059">
    <property type="entry name" value="PARP_CATALYTIC"/>
    <property type="match status" value="1"/>
</dbReference>
<dbReference type="GO" id="GO:0016779">
    <property type="term" value="F:nucleotidyltransferase activity"/>
    <property type="evidence" value="ECO:0007669"/>
    <property type="project" value="UniProtKB-KW"/>
</dbReference>
<dbReference type="CDD" id="cd08001">
    <property type="entry name" value="WGR_PARP1_like"/>
    <property type="match status" value="1"/>
</dbReference>
<dbReference type="SMART" id="SM00773">
    <property type="entry name" value="WGR"/>
    <property type="match status" value="1"/>
</dbReference>
<dbReference type="SMART" id="SM01336">
    <property type="entry name" value="zf-PARP"/>
    <property type="match status" value="2"/>
</dbReference>
<accession>A0A7M5UFG5</accession>
<evidence type="ECO:0000256" key="3">
    <source>
        <dbReference type="ARBA" id="ARBA00004604"/>
    </source>
</evidence>
<dbReference type="Gene3D" id="3.40.50.10190">
    <property type="entry name" value="BRCT domain"/>
    <property type="match status" value="1"/>
</dbReference>
<evidence type="ECO:0000256" key="12">
    <source>
        <dbReference type="ARBA" id="ARBA00022723"/>
    </source>
</evidence>
<name>A0A7M5UFG5_9CNID</name>
<comment type="catalytic activity">
    <reaction evidence="28">
        <text>L-tyrosyl-[protein] + NAD(+) = O-(ADP-D-ribosyl)-L-tyrosyl-[protein] + nicotinamide + H(+)</text>
        <dbReference type="Rhea" id="RHEA:58236"/>
        <dbReference type="Rhea" id="RHEA-COMP:10136"/>
        <dbReference type="Rhea" id="RHEA-COMP:15092"/>
        <dbReference type="ChEBI" id="CHEBI:15378"/>
        <dbReference type="ChEBI" id="CHEBI:17154"/>
        <dbReference type="ChEBI" id="CHEBI:46858"/>
        <dbReference type="ChEBI" id="CHEBI:57540"/>
        <dbReference type="ChEBI" id="CHEBI:142557"/>
    </reaction>
    <physiologicalReaction direction="left-to-right" evidence="28">
        <dbReference type="Rhea" id="RHEA:58237"/>
    </physiologicalReaction>
</comment>
<dbReference type="PANTHER" id="PTHR10459">
    <property type="entry name" value="DNA LIGASE"/>
    <property type="match status" value="1"/>
</dbReference>
<protein>
    <recommendedName>
        <fullName evidence="30 31">Poly [ADP-ribose] polymerase</fullName>
        <ecNumber evidence="30">2.4.2.30</ecNumber>
    </recommendedName>
</protein>
<evidence type="ECO:0000259" key="34">
    <source>
        <dbReference type="PROSITE" id="PS50172"/>
    </source>
</evidence>
<dbReference type="InterPro" id="IPR036957">
    <property type="entry name" value="Znf_PARP_sf"/>
</dbReference>
<dbReference type="GO" id="GO:1990404">
    <property type="term" value="F:NAD+-protein mono-ADP-ribosyltransferase activity"/>
    <property type="evidence" value="ECO:0007669"/>
    <property type="project" value="TreeGrafter"/>
</dbReference>
<evidence type="ECO:0000256" key="13">
    <source>
        <dbReference type="ARBA" id="ARBA00022737"/>
    </source>
</evidence>
<dbReference type="GO" id="GO:0045087">
    <property type="term" value="P:innate immune response"/>
    <property type="evidence" value="ECO:0007669"/>
    <property type="project" value="UniProtKB-KW"/>
</dbReference>
<feature type="domain" description="SAP" evidence="35">
    <location>
        <begin position="255"/>
        <end position="289"/>
    </location>
</feature>
<evidence type="ECO:0000256" key="2">
    <source>
        <dbReference type="ARBA" id="ARBA00004514"/>
    </source>
</evidence>
<dbReference type="GO" id="GO:0005694">
    <property type="term" value="C:chromosome"/>
    <property type="evidence" value="ECO:0007669"/>
    <property type="project" value="UniProtKB-SubCell"/>
</dbReference>
<comment type="catalytic activity">
    <reaction evidence="24">
        <text>L-aspartyl-[protein] + NAD(+) = 4-O-(ADP-D-ribosyl)-L-aspartyl-[protein] + nicotinamide</text>
        <dbReference type="Rhea" id="RHEA:54424"/>
        <dbReference type="Rhea" id="RHEA-COMP:9867"/>
        <dbReference type="Rhea" id="RHEA-COMP:13832"/>
        <dbReference type="ChEBI" id="CHEBI:17154"/>
        <dbReference type="ChEBI" id="CHEBI:29961"/>
        <dbReference type="ChEBI" id="CHEBI:57540"/>
        <dbReference type="ChEBI" id="CHEBI:138102"/>
    </reaction>
    <physiologicalReaction direction="left-to-right" evidence="24">
        <dbReference type="Rhea" id="RHEA:54425"/>
    </physiologicalReaction>
</comment>
<dbReference type="GO" id="GO:0070212">
    <property type="term" value="P:protein poly-ADP-ribosylation"/>
    <property type="evidence" value="ECO:0007669"/>
    <property type="project" value="TreeGrafter"/>
</dbReference>
<evidence type="ECO:0000256" key="26">
    <source>
        <dbReference type="ARBA" id="ARBA00033987"/>
    </source>
</evidence>
<feature type="domain" description="BRCT" evidence="34">
    <location>
        <begin position="378"/>
        <end position="453"/>
    </location>
</feature>
<evidence type="ECO:0000256" key="8">
    <source>
        <dbReference type="ARBA" id="ARBA00022588"/>
    </source>
</evidence>
<dbReference type="GO" id="GO:0008270">
    <property type="term" value="F:zinc ion binding"/>
    <property type="evidence" value="ECO:0007669"/>
    <property type="project" value="UniProtKB-KW"/>
</dbReference>
<evidence type="ECO:0000256" key="25">
    <source>
        <dbReference type="ARBA" id="ARBA00024347"/>
    </source>
</evidence>
<comment type="catalytic activity">
    <reaction evidence="23">
        <text>L-glutamyl-[protein] + NAD(+) = 5-O-(ADP-D-ribosyl)-L-glutamyl-[protein] + nicotinamide</text>
        <dbReference type="Rhea" id="RHEA:58224"/>
        <dbReference type="Rhea" id="RHEA-COMP:10208"/>
        <dbReference type="Rhea" id="RHEA-COMP:15089"/>
        <dbReference type="ChEBI" id="CHEBI:17154"/>
        <dbReference type="ChEBI" id="CHEBI:29973"/>
        <dbReference type="ChEBI" id="CHEBI:57540"/>
        <dbReference type="ChEBI" id="CHEBI:142540"/>
    </reaction>
    <physiologicalReaction direction="left-to-right" evidence="23">
        <dbReference type="Rhea" id="RHEA:58225"/>
    </physiologicalReaction>
</comment>
<dbReference type="GeneID" id="136803972"/>
<dbReference type="Gene3D" id="3.90.228.10">
    <property type="match status" value="1"/>
</dbReference>
<evidence type="ECO:0000256" key="9">
    <source>
        <dbReference type="ARBA" id="ARBA00022676"/>
    </source>
</evidence>
<dbReference type="InterPro" id="IPR001357">
    <property type="entry name" value="BRCT_dom"/>
</dbReference>
<proteinExistence type="inferred from homology"/>
<dbReference type="PROSITE" id="PS00347">
    <property type="entry name" value="ZF_PARP_1"/>
    <property type="match status" value="1"/>
</dbReference>
<comment type="catalytic activity">
    <reaction evidence="26 30">
        <text>NAD(+) + (ADP-D-ribosyl)n-acceptor = nicotinamide + (ADP-D-ribosyl)n+1-acceptor + H(+).</text>
        <dbReference type="EC" id="2.4.2.30"/>
    </reaction>
</comment>
<evidence type="ECO:0000256" key="4">
    <source>
        <dbReference type="ARBA" id="ARBA00022454"/>
    </source>
</evidence>
<keyword evidence="14" id="KW-0013">ADP-ribosylation</keyword>
<evidence type="ECO:0000256" key="7">
    <source>
        <dbReference type="ARBA" id="ARBA00022533"/>
    </source>
</evidence>
<evidence type="ECO:0000313" key="40">
    <source>
        <dbReference type="Proteomes" id="UP000594262"/>
    </source>
</evidence>
<feature type="domain" description="WGR" evidence="38">
    <location>
        <begin position="528"/>
        <end position="628"/>
    </location>
</feature>
<keyword evidence="20 30" id="KW-0238">DNA-binding</keyword>
<dbReference type="EnsemblMetazoa" id="CLYHEMT009735.1">
    <property type="protein sequence ID" value="CLYHEMP009735.1"/>
    <property type="gene ID" value="CLYHEMG009735"/>
</dbReference>
<evidence type="ECO:0000256" key="29">
    <source>
        <dbReference type="ARBA" id="ARBA00048575"/>
    </source>
</evidence>
<dbReference type="GO" id="GO:0051287">
    <property type="term" value="F:NAD binding"/>
    <property type="evidence" value="ECO:0007669"/>
    <property type="project" value="UniProtKB-UniRule"/>
</dbReference>
<dbReference type="GO" id="GO:0005730">
    <property type="term" value="C:nucleolus"/>
    <property type="evidence" value="ECO:0007669"/>
    <property type="project" value="UniProtKB-SubCell"/>
</dbReference>
<comment type="catalytic activity">
    <reaction evidence="29">
        <text>L-seryl-[protein] + NAD(+) = O-(ADP-D-ribosyl)-L-seryl-[protein] + nicotinamide + H(+)</text>
        <dbReference type="Rhea" id="RHEA:58232"/>
        <dbReference type="Rhea" id="RHEA-COMP:9863"/>
        <dbReference type="Rhea" id="RHEA-COMP:15091"/>
        <dbReference type="ChEBI" id="CHEBI:15378"/>
        <dbReference type="ChEBI" id="CHEBI:17154"/>
        <dbReference type="ChEBI" id="CHEBI:29999"/>
        <dbReference type="ChEBI" id="CHEBI:57540"/>
        <dbReference type="ChEBI" id="CHEBI:142556"/>
    </reaction>
    <physiologicalReaction direction="left-to-right" evidence="29">
        <dbReference type="Rhea" id="RHEA:58233"/>
    </physiologicalReaction>
</comment>
<evidence type="ECO:0000256" key="16">
    <source>
        <dbReference type="ARBA" id="ARBA00022833"/>
    </source>
</evidence>
<dbReference type="InterPro" id="IPR012982">
    <property type="entry name" value="PARP1-like_PADR1_Zn_ribbon"/>
</dbReference>
<dbReference type="Proteomes" id="UP000594262">
    <property type="component" value="Unplaced"/>
</dbReference>
<sequence length="1001" mass="112196">MSADDPPYSVEYAKSGRASCKGCKNTISQATLRIAKMVQSPHFDGKVPNWFHFHCFFAKFKAKEEGDFGKFDSIRWDDQERLREKLNNSGGVTGAASGGKSKKKTKNGSVDVVDGPSSRETMEFSIEYAKSSRAKCRKCEEKIEKGVIRISKLMEPEEKKFAAQVPHWHHVECFLLRREELEAETFGAADIPGFSSLSAEDQKEVSAKVARPKANTQKLKQEEKPSKEEQKKANAEKDAQKKQNDRYWKVRDGLYQACTNSDLKTMLSANGYDTTGGEDSLLDRCADGVLFGALELCPECKNGRLVLSTTKNGYKCTGNVSGWTACTYLTQKPARKMWLIPTDLRKESDFLTKIKLKVRERIFPNKLQKDEVKEEKEVEGKPLQNKIMVLVGRLKQTQSELKEKVESLGGSITSTPTPDCFCCISNPGEVAKGSVKMGTVEKYNIPVVTEEYLDALDKTGGAKKILTQYAIAPWGGDREQVNTSSKSQGTKRKNTAAENASGGGASKKSKLTVKGGAVVDTDTGLEDTHHILNTNKVVYAAVLGLVDLSRGSNSYYKLQILEPDDTKKTRFYYLFRAWGRVGTSIGGNKLEKFLNKENAIEHFEDLYYEKTGNEWGNRTNFVKQPNKFYPLDIDYGQEDEEVQSRIAPGSKSTLSKPTQELMKMIFDIEEMKHALLEFEIDLKKMPLGKLSKKQIETAYTCLTECQGYLQDEVTGSKVLDASNRFFTLIPHDFGLKTPPLLDNEDIINSKVKMLDSLLEIEIAYSLLKGGSADQEQDPLDVHYTSLKADIKEVDKESDEYKMICEYVQNTHAKTHSHYKLKVQEVFAVDRKGEKKRYRAFRDLPNRQLLWHGSRRTNFAGIISQGLRIAPPEAPVTGYMFGKGVYFADLVSKSANYCYTNRKNNVGLMMLCEVALGNMHELLQADHITKLPAGKHSCKGLGGTGPDPSSTKTLPDGVQVPLGKPIKTGVDKSSLLYNEYIVYDTAQISMKYLVQLDFQYKF</sequence>
<dbReference type="SUPFAM" id="SSF47587">
    <property type="entry name" value="Domain of poly(ADP-ribose) polymerase"/>
    <property type="match status" value="1"/>
</dbReference>
<evidence type="ECO:0000256" key="30">
    <source>
        <dbReference type="PIRNR" id="PIRNR000489"/>
    </source>
</evidence>
<dbReference type="Pfam" id="PF00644">
    <property type="entry name" value="PARP"/>
    <property type="match status" value="1"/>
</dbReference>
<evidence type="ECO:0000256" key="28">
    <source>
        <dbReference type="ARBA" id="ARBA00048339"/>
    </source>
</evidence>
<dbReference type="GO" id="GO:0003677">
    <property type="term" value="F:DNA binding"/>
    <property type="evidence" value="ECO:0007669"/>
    <property type="project" value="UniProtKB-UniRule"/>
</dbReference>
<keyword evidence="19 30" id="KW-0520">NAD</keyword>
<evidence type="ECO:0000256" key="19">
    <source>
        <dbReference type="ARBA" id="ARBA00023027"/>
    </source>
</evidence>
<evidence type="ECO:0000256" key="23">
    <source>
        <dbReference type="ARBA" id="ARBA00024159"/>
    </source>
</evidence>
<dbReference type="InterPro" id="IPR049296">
    <property type="entry name" value="PARP1-like_PADR1_N"/>
</dbReference>
<evidence type="ECO:0000256" key="1">
    <source>
        <dbReference type="ARBA" id="ARBA00004286"/>
    </source>
</evidence>
<keyword evidence="15" id="KW-0863">Zinc-finger</keyword>
<dbReference type="InterPro" id="IPR003034">
    <property type="entry name" value="SAP_dom"/>
</dbReference>
<organism evidence="39 40">
    <name type="scientific">Clytia hemisphaerica</name>
    <dbReference type="NCBI Taxonomy" id="252671"/>
    <lineage>
        <taxon>Eukaryota</taxon>
        <taxon>Metazoa</taxon>
        <taxon>Cnidaria</taxon>
        <taxon>Hydrozoa</taxon>
        <taxon>Hydroidolina</taxon>
        <taxon>Leptothecata</taxon>
        <taxon>Obeliida</taxon>
        <taxon>Clytiidae</taxon>
        <taxon>Clytia</taxon>
    </lineage>
</organism>
<dbReference type="EC" id="2.4.2.30" evidence="30"/>
<dbReference type="PROSITE" id="PS52007">
    <property type="entry name" value="PADR1"/>
    <property type="match status" value="1"/>
</dbReference>
<dbReference type="SMART" id="SM00292">
    <property type="entry name" value="BRCT"/>
    <property type="match status" value="1"/>
</dbReference>
<dbReference type="PROSITE" id="PS50064">
    <property type="entry name" value="ZF_PARP_2"/>
    <property type="match status" value="2"/>
</dbReference>
<dbReference type="CDD" id="cd17747">
    <property type="entry name" value="BRCT_PARP1"/>
    <property type="match status" value="1"/>
</dbReference>
<feature type="region of interest" description="Disordered" evidence="32">
    <location>
        <begin position="477"/>
        <end position="509"/>
    </location>
</feature>
<dbReference type="CDD" id="cd01437">
    <property type="entry name" value="parp_like"/>
    <property type="match status" value="1"/>
</dbReference>
<dbReference type="FunFam" id="3.90.228.10:FF:000002">
    <property type="entry name" value="Poly [ADP-ribose] polymerase"/>
    <property type="match status" value="1"/>
</dbReference>
<dbReference type="Gene3D" id="3.90.640.80">
    <property type="match status" value="1"/>
</dbReference>
<dbReference type="PROSITE" id="PS51060">
    <property type="entry name" value="PARP_ALPHA_HD"/>
    <property type="match status" value="1"/>
</dbReference>
<dbReference type="Pfam" id="PF08063">
    <property type="entry name" value="Zn_ribbon_PADR1"/>
    <property type="match status" value="1"/>
</dbReference>
<keyword evidence="7" id="KW-0021">Allosteric enzyme</keyword>
<evidence type="ECO:0000256" key="18">
    <source>
        <dbReference type="ARBA" id="ARBA00023015"/>
    </source>
</evidence>
<evidence type="ECO:0000256" key="17">
    <source>
        <dbReference type="ARBA" id="ARBA00022859"/>
    </source>
</evidence>
<evidence type="ECO:0000256" key="5">
    <source>
        <dbReference type="ARBA" id="ARBA00022490"/>
    </source>
</evidence>
<dbReference type="GO" id="GO:0003950">
    <property type="term" value="F:NAD+ poly-ADP-ribosyltransferase activity"/>
    <property type="evidence" value="ECO:0007669"/>
    <property type="project" value="UniProtKB-UniRule"/>
</dbReference>
<dbReference type="PROSITE" id="PS50800">
    <property type="entry name" value="SAP"/>
    <property type="match status" value="1"/>
</dbReference>
<evidence type="ECO:0000256" key="11">
    <source>
        <dbReference type="ARBA" id="ARBA00022695"/>
    </source>
</evidence>
<dbReference type="FunFam" id="1.20.142.10:FF:000001">
    <property type="entry name" value="Poly [ADP-ribose] polymerase"/>
    <property type="match status" value="1"/>
</dbReference>
<evidence type="ECO:0000256" key="6">
    <source>
        <dbReference type="ARBA" id="ARBA00022499"/>
    </source>
</evidence>
<dbReference type="SUPFAM" id="SSF57716">
    <property type="entry name" value="Glucocorticoid receptor-like (DNA-binding domain)"/>
    <property type="match status" value="2"/>
</dbReference>
<keyword evidence="22 30" id="KW-0539">Nucleus</keyword>
<comment type="catalytic activity">
    <reaction evidence="27">
        <text>L-histidyl-[protein] + NAD(+) = N(tele)-(ADP-D-ribosyl)-L-histidyl-[protein] + nicotinamide + H(+)</text>
        <dbReference type="Rhea" id="RHEA:72071"/>
        <dbReference type="Rhea" id="RHEA-COMP:9745"/>
        <dbReference type="Rhea" id="RHEA-COMP:18085"/>
        <dbReference type="ChEBI" id="CHEBI:15378"/>
        <dbReference type="ChEBI" id="CHEBI:17154"/>
        <dbReference type="ChEBI" id="CHEBI:29979"/>
        <dbReference type="ChEBI" id="CHEBI:57540"/>
        <dbReference type="ChEBI" id="CHEBI:191398"/>
    </reaction>
    <physiologicalReaction direction="left-to-right" evidence="27">
        <dbReference type="Rhea" id="RHEA:72072"/>
    </physiologicalReaction>
</comment>
<feature type="domain" description="PARP catalytic" evidence="36">
    <location>
        <begin position="777"/>
        <end position="1001"/>
    </location>
</feature>
<dbReference type="Pfam" id="PF05406">
    <property type="entry name" value="WGR"/>
    <property type="match status" value="1"/>
</dbReference>
<dbReference type="Pfam" id="PF21728">
    <property type="entry name" value="PADR1_N"/>
    <property type="match status" value="1"/>
</dbReference>
<evidence type="ECO:0000259" key="35">
    <source>
        <dbReference type="PROSITE" id="PS50800"/>
    </source>
</evidence>
<evidence type="ECO:0000256" key="15">
    <source>
        <dbReference type="ARBA" id="ARBA00022771"/>
    </source>
</evidence>
<dbReference type="InterPro" id="IPR036930">
    <property type="entry name" value="WGR_dom_sf"/>
</dbReference>
<feature type="domain" description="PARP-type" evidence="33">
    <location>
        <begin position="8"/>
        <end position="90"/>
    </location>
</feature>
<keyword evidence="21" id="KW-0804">Transcription</keyword>
<dbReference type="RefSeq" id="XP_066916803.1">
    <property type="nucleotide sequence ID" value="XM_067060702.1"/>
</dbReference>
<dbReference type="InterPro" id="IPR012317">
    <property type="entry name" value="Poly(ADP-ribose)pol_cat_dom"/>
</dbReference>
<keyword evidence="6" id="KW-1017">Isopeptide bond</keyword>
<feature type="domain" description="PARP alpha-helical" evidence="37">
    <location>
        <begin position="651"/>
        <end position="768"/>
    </location>
</feature>
<evidence type="ECO:0000259" key="37">
    <source>
        <dbReference type="PROSITE" id="PS51060"/>
    </source>
</evidence>
<evidence type="ECO:0000313" key="39">
    <source>
        <dbReference type="EnsemblMetazoa" id="CLYHEMP009735.1"/>
    </source>
</evidence>
<dbReference type="GO" id="GO:0006302">
    <property type="term" value="P:double-strand break repair"/>
    <property type="evidence" value="ECO:0007669"/>
    <property type="project" value="TreeGrafter"/>
</dbReference>
<dbReference type="InterPro" id="IPR001510">
    <property type="entry name" value="Znf_PARP"/>
</dbReference>
<keyword evidence="16 30" id="KW-0862">Zinc</keyword>
<dbReference type="InterPro" id="IPR008288">
    <property type="entry name" value="PARP"/>
</dbReference>
<keyword evidence="17" id="KW-0391">Immunity</keyword>
<keyword evidence="18" id="KW-0805">Transcription regulation</keyword>
<evidence type="ECO:0000256" key="27">
    <source>
        <dbReference type="ARBA" id="ARBA00048241"/>
    </source>
</evidence>
<dbReference type="Pfam" id="PF00645">
    <property type="entry name" value="zf-PARP"/>
    <property type="match status" value="2"/>
</dbReference>
<evidence type="ECO:0000256" key="21">
    <source>
        <dbReference type="ARBA" id="ARBA00023163"/>
    </source>
</evidence>
<dbReference type="PROSITE" id="PS51977">
    <property type="entry name" value="WGR"/>
    <property type="match status" value="1"/>
</dbReference>
<feature type="region of interest" description="Disordered" evidence="32">
    <location>
        <begin position="205"/>
        <end position="244"/>
    </location>
</feature>
<feature type="domain" description="PARP-type" evidence="33">
    <location>
        <begin position="124"/>
        <end position="213"/>
    </location>
</feature>